<dbReference type="WBParaSite" id="ALUE_0001643301-mRNA-1">
    <property type="protein sequence ID" value="ALUE_0001643301-mRNA-1"/>
    <property type="gene ID" value="ALUE_0001643301"/>
</dbReference>
<reference evidence="3" key="1">
    <citation type="submission" date="2017-02" db="UniProtKB">
        <authorList>
            <consortium name="WormBaseParasite"/>
        </authorList>
    </citation>
    <scope>IDENTIFICATION</scope>
</reference>
<keyword evidence="1" id="KW-1133">Transmembrane helix</keyword>
<accession>A0A0M3IEB8</accession>
<keyword evidence="1" id="KW-0812">Transmembrane</keyword>
<keyword evidence="1" id="KW-0472">Membrane</keyword>
<name>A0A0M3IEB8_ASCLU</name>
<feature type="transmembrane region" description="Helical" evidence="1">
    <location>
        <begin position="31"/>
        <end position="49"/>
    </location>
</feature>
<sequence length="192" mass="21692">MQAHVTRQLGNSPLRYVTFVMPNGTRRGRRLACDIAAIAFLCLIYNATIEPLSVLFMLSSDIQAYTMHLAKRNPFDDANFICTPNRMCMAVLWFWHPVQGDLPMLHIIIFLSSITSVVFTFISYKCILERHGGYNGVMSVEFCRNLGNAIAFVLRLHPCIHEKIIATTIVICISILPFLLKILLKNNTASSQ</sequence>
<protein>
    <submittedName>
        <fullName evidence="3">G_PROTEIN_RECEP_F1_2 domain-containing protein</fullName>
    </submittedName>
</protein>
<dbReference type="Proteomes" id="UP000036681">
    <property type="component" value="Unplaced"/>
</dbReference>
<evidence type="ECO:0000256" key="1">
    <source>
        <dbReference type="SAM" id="Phobius"/>
    </source>
</evidence>
<keyword evidence="2" id="KW-1185">Reference proteome</keyword>
<feature type="transmembrane region" description="Helical" evidence="1">
    <location>
        <begin position="164"/>
        <end position="184"/>
    </location>
</feature>
<proteinExistence type="predicted"/>
<evidence type="ECO:0000313" key="2">
    <source>
        <dbReference type="Proteomes" id="UP000036681"/>
    </source>
</evidence>
<feature type="transmembrane region" description="Helical" evidence="1">
    <location>
        <begin position="104"/>
        <end position="124"/>
    </location>
</feature>
<evidence type="ECO:0000313" key="3">
    <source>
        <dbReference type="WBParaSite" id="ALUE_0001643301-mRNA-1"/>
    </source>
</evidence>
<dbReference type="AlphaFoldDB" id="A0A0M3IEB8"/>
<organism evidence="2 3">
    <name type="scientific">Ascaris lumbricoides</name>
    <name type="common">Giant roundworm</name>
    <dbReference type="NCBI Taxonomy" id="6252"/>
    <lineage>
        <taxon>Eukaryota</taxon>
        <taxon>Metazoa</taxon>
        <taxon>Ecdysozoa</taxon>
        <taxon>Nematoda</taxon>
        <taxon>Chromadorea</taxon>
        <taxon>Rhabditida</taxon>
        <taxon>Spirurina</taxon>
        <taxon>Ascaridomorpha</taxon>
        <taxon>Ascaridoidea</taxon>
        <taxon>Ascarididae</taxon>
        <taxon>Ascaris</taxon>
    </lineage>
</organism>